<name>A0AAV7NJ90_PLEWA</name>
<proteinExistence type="predicted"/>
<organism evidence="1 2">
    <name type="scientific">Pleurodeles waltl</name>
    <name type="common">Iberian ribbed newt</name>
    <dbReference type="NCBI Taxonomy" id="8319"/>
    <lineage>
        <taxon>Eukaryota</taxon>
        <taxon>Metazoa</taxon>
        <taxon>Chordata</taxon>
        <taxon>Craniata</taxon>
        <taxon>Vertebrata</taxon>
        <taxon>Euteleostomi</taxon>
        <taxon>Amphibia</taxon>
        <taxon>Batrachia</taxon>
        <taxon>Caudata</taxon>
        <taxon>Salamandroidea</taxon>
        <taxon>Salamandridae</taxon>
        <taxon>Pleurodelinae</taxon>
        <taxon>Pleurodeles</taxon>
    </lineage>
</organism>
<accession>A0AAV7NJ90</accession>
<comment type="caution">
    <text evidence="1">The sequence shown here is derived from an EMBL/GenBank/DDBJ whole genome shotgun (WGS) entry which is preliminary data.</text>
</comment>
<reference evidence="1" key="1">
    <citation type="journal article" date="2022" name="bioRxiv">
        <title>Sequencing and chromosome-scale assembly of the giantPleurodeles waltlgenome.</title>
        <authorList>
            <person name="Brown T."/>
            <person name="Elewa A."/>
            <person name="Iarovenko S."/>
            <person name="Subramanian E."/>
            <person name="Araus A.J."/>
            <person name="Petzold A."/>
            <person name="Susuki M."/>
            <person name="Suzuki K.-i.T."/>
            <person name="Hayashi T."/>
            <person name="Toyoda A."/>
            <person name="Oliveira C."/>
            <person name="Osipova E."/>
            <person name="Leigh N.D."/>
            <person name="Simon A."/>
            <person name="Yun M.H."/>
        </authorList>
    </citation>
    <scope>NUCLEOTIDE SEQUENCE</scope>
    <source>
        <strain evidence="1">20211129_DDA</strain>
        <tissue evidence="1">Liver</tissue>
    </source>
</reference>
<evidence type="ECO:0000313" key="1">
    <source>
        <dbReference type="EMBL" id="KAJ1114985.1"/>
    </source>
</evidence>
<keyword evidence="2" id="KW-1185">Reference proteome</keyword>
<dbReference type="AlphaFoldDB" id="A0AAV7NJ90"/>
<dbReference type="Proteomes" id="UP001066276">
    <property type="component" value="Chromosome 8"/>
</dbReference>
<sequence length="119" mass="12869">MRAGGGKVCSVPLPYPLSSPTGAVYLLPGSLQTRAPRLVPSRSFVGLRHIVTRHRYRLPSPLTGQNDSAAQQRVLSGGSFPAPPLQPEITAIPLLVVELHTQAPQQTDLRSDRARRMAL</sequence>
<evidence type="ECO:0000313" key="2">
    <source>
        <dbReference type="Proteomes" id="UP001066276"/>
    </source>
</evidence>
<dbReference type="EMBL" id="JANPWB010000012">
    <property type="protein sequence ID" value="KAJ1114985.1"/>
    <property type="molecule type" value="Genomic_DNA"/>
</dbReference>
<protein>
    <submittedName>
        <fullName evidence="1">Uncharacterized protein</fullName>
    </submittedName>
</protein>
<gene>
    <name evidence="1" type="ORF">NDU88_003214</name>
</gene>